<dbReference type="OrthoDB" id="9778037at2"/>
<keyword evidence="4" id="KW-1185">Reference proteome</keyword>
<protein>
    <recommendedName>
        <fullName evidence="2">DUF58 domain-containing protein</fullName>
    </recommendedName>
</protein>
<feature type="domain" description="DUF58" evidence="2">
    <location>
        <begin position="187"/>
        <end position="226"/>
    </location>
</feature>
<evidence type="ECO:0000313" key="3">
    <source>
        <dbReference type="EMBL" id="RSU16142.1"/>
    </source>
</evidence>
<keyword evidence="1" id="KW-0812">Transmembrane</keyword>
<dbReference type="Pfam" id="PF01882">
    <property type="entry name" value="DUF58"/>
    <property type="match status" value="1"/>
</dbReference>
<gene>
    <name evidence="3" type="ORF">CBF28_04195</name>
</gene>
<evidence type="ECO:0000259" key="2">
    <source>
        <dbReference type="Pfam" id="PF01882"/>
    </source>
</evidence>
<keyword evidence="1" id="KW-1133">Transmembrane helix</keyword>
<evidence type="ECO:0000256" key="1">
    <source>
        <dbReference type="SAM" id="Phobius"/>
    </source>
</evidence>
<reference evidence="3 4" key="1">
    <citation type="submission" date="2017-05" db="EMBL/GenBank/DDBJ databases">
        <title>Vagococcus spp. assemblies.</title>
        <authorList>
            <person name="Gulvik C.A."/>
        </authorList>
    </citation>
    <scope>NUCLEOTIDE SEQUENCE [LARGE SCALE GENOMIC DNA]</scope>
    <source>
        <strain evidence="3 4">SS1714</strain>
    </source>
</reference>
<comment type="caution">
    <text evidence="3">The sequence shown here is derived from an EMBL/GenBank/DDBJ whole genome shotgun (WGS) entry which is preliminary data.</text>
</comment>
<dbReference type="GeneID" id="95581358"/>
<dbReference type="Proteomes" id="UP000288028">
    <property type="component" value="Unassembled WGS sequence"/>
</dbReference>
<dbReference type="AlphaFoldDB" id="A0A430B744"/>
<sequence>MNKLNSFLFLVIYSLLCLYAVTFNNKLGWILLTFFTLFFLISLISMISPISKIYVKDLDERILEIGEKSHLKIEIESKGKIKVFYPVLVLENAVVSFQKILPLFFKKREDFVIELIPNRRGAYKTLEMTIRSSDLFGLLYKEKKQLIKANLFVLPHFLPEVMNLLPLIKLKEEKWRFGESTFDLEKLRTYQKGDSVKQIDWKISSKKQTLIVKEYEQVKSVRPLLIFYGVRSFYYEQTLAVFYSLYQIIDDVDFLLIESETKYWFNPSIYQFCEIERSDDPGEFPELEAENLIIFTPERTKRFEKQLDQLDKRKKIQVVDFTSLKEEVFLNDV</sequence>
<accession>A0A430B744</accession>
<organism evidence="3 4">
    <name type="scientific">Vagococcus carniphilus</name>
    <dbReference type="NCBI Taxonomy" id="218144"/>
    <lineage>
        <taxon>Bacteria</taxon>
        <taxon>Bacillati</taxon>
        <taxon>Bacillota</taxon>
        <taxon>Bacilli</taxon>
        <taxon>Lactobacillales</taxon>
        <taxon>Enterococcaceae</taxon>
        <taxon>Vagococcus</taxon>
    </lineage>
</organism>
<feature type="transmembrane region" description="Helical" evidence="1">
    <location>
        <begin position="29"/>
        <end position="47"/>
    </location>
</feature>
<dbReference type="PANTHER" id="PTHR34351">
    <property type="entry name" value="SLR1927 PROTEIN-RELATED"/>
    <property type="match status" value="1"/>
</dbReference>
<dbReference type="RefSeq" id="WP_126792244.1">
    <property type="nucleotide sequence ID" value="NZ_CP060720.1"/>
</dbReference>
<evidence type="ECO:0000313" key="4">
    <source>
        <dbReference type="Proteomes" id="UP000288028"/>
    </source>
</evidence>
<dbReference type="InterPro" id="IPR002881">
    <property type="entry name" value="DUF58"/>
</dbReference>
<name>A0A430B744_9ENTE</name>
<proteinExistence type="predicted"/>
<keyword evidence="1" id="KW-0472">Membrane</keyword>
<dbReference type="EMBL" id="NGKB01000003">
    <property type="protein sequence ID" value="RSU16142.1"/>
    <property type="molecule type" value="Genomic_DNA"/>
</dbReference>
<feature type="transmembrane region" description="Helical" evidence="1">
    <location>
        <begin position="7"/>
        <end position="23"/>
    </location>
</feature>